<dbReference type="AlphaFoldDB" id="A0A2H0XX51"/>
<dbReference type="Proteomes" id="UP000231343">
    <property type="component" value="Unassembled WGS sequence"/>
</dbReference>
<dbReference type="EMBL" id="PEYM01000081">
    <property type="protein sequence ID" value="PIS29517.1"/>
    <property type="molecule type" value="Genomic_DNA"/>
</dbReference>
<comment type="caution">
    <text evidence="1">The sequence shown here is derived from an EMBL/GenBank/DDBJ whole genome shotgun (WGS) entry which is preliminary data.</text>
</comment>
<protein>
    <recommendedName>
        <fullName evidence="3">PorV/PorQ family protein</fullName>
    </recommendedName>
</protein>
<proteinExistence type="predicted"/>
<accession>A0A2H0XX51</accession>
<evidence type="ECO:0000313" key="2">
    <source>
        <dbReference type="Proteomes" id="UP000231343"/>
    </source>
</evidence>
<reference evidence="1 2" key="1">
    <citation type="submission" date="2017-09" db="EMBL/GenBank/DDBJ databases">
        <title>Depth-based differentiation of microbial function through sediment-hosted aquifers and enrichment of novel symbionts in the deep terrestrial subsurface.</title>
        <authorList>
            <person name="Probst A.J."/>
            <person name="Ladd B."/>
            <person name="Jarett J.K."/>
            <person name="Geller-Mcgrath D.E."/>
            <person name="Sieber C.M."/>
            <person name="Emerson J.B."/>
            <person name="Anantharaman K."/>
            <person name="Thomas B.C."/>
            <person name="Malmstrom R."/>
            <person name="Stieglmeier M."/>
            <person name="Klingl A."/>
            <person name="Woyke T."/>
            <person name="Ryan C.M."/>
            <person name="Banfield J.F."/>
        </authorList>
    </citation>
    <scope>NUCLEOTIDE SEQUENCE [LARGE SCALE GENOMIC DNA]</scope>
    <source>
        <strain evidence="1">CG08_land_8_20_14_0_20_45_16</strain>
    </source>
</reference>
<evidence type="ECO:0008006" key="3">
    <source>
        <dbReference type="Google" id="ProtNLM"/>
    </source>
</evidence>
<dbReference type="Gene3D" id="2.40.160.60">
    <property type="entry name" value="Outer membrane protein transport protein (OMPP1/FadL/TodX)"/>
    <property type="match status" value="1"/>
</dbReference>
<evidence type="ECO:0000313" key="1">
    <source>
        <dbReference type="EMBL" id="PIS29517.1"/>
    </source>
</evidence>
<organism evidence="1 2">
    <name type="scientific">Candidatus Saganbacteria bacterium CG08_land_8_20_14_0_20_45_16</name>
    <dbReference type="NCBI Taxonomy" id="2014293"/>
    <lineage>
        <taxon>Bacteria</taxon>
        <taxon>Bacillati</taxon>
        <taxon>Saganbacteria</taxon>
    </lineage>
</organism>
<sequence length="232" mass="25159">MQTKLSTDADHYYVSYVRPALGGTIGVSWVQVGVGSLTQTSAEADEHNEVVDLGIFSYYSNAYLLSYGKKINEQVSFGVAAKYLTSDMYQINGGQAYGYSISPGILIKLPVTSNQLTVGIKVDELINVQKWGTGSIENVPPRVRLGLAYQMSNPGLFALDVSQTMKSAYAPEAALGYEWAKDGLSLRTGYAAGCLTAGAGFISGHTRIDYAYIFQQVLSRDNVHRISLSGIW</sequence>
<name>A0A2H0XX51_UNCSA</name>
<gene>
    <name evidence="1" type="ORF">COT42_05120</name>
</gene>